<feature type="compositionally biased region" description="Polar residues" evidence="1">
    <location>
        <begin position="18"/>
        <end position="36"/>
    </location>
</feature>
<keyword evidence="3" id="KW-1185">Reference proteome</keyword>
<evidence type="ECO:0000256" key="1">
    <source>
        <dbReference type="SAM" id="MobiDB-lite"/>
    </source>
</evidence>
<feature type="compositionally biased region" description="Low complexity" evidence="1">
    <location>
        <begin position="37"/>
        <end position="55"/>
    </location>
</feature>
<reference evidence="3" key="1">
    <citation type="journal article" date="2011" name="Science">
        <title>The plant cell wall-decomposing machinery underlies the functional diversity of forest fungi.</title>
        <authorList>
            <person name="Eastwood D.C."/>
            <person name="Floudas D."/>
            <person name="Binder M."/>
            <person name="Majcherczyk A."/>
            <person name="Schneider P."/>
            <person name="Aerts A."/>
            <person name="Asiegbu F.O."/>
            <person name="Baker S.E."/>
            <person name="Barry K."/>
            <person name="Bendiksby M."/>
            <person name="Blumentritt M."/>
            <person name="Coutinho P.M."/>
            <person name="Cullen D."/>
            <person name="de Vries R.P."/>
            <person name="Gathman A."/>
            <person name="Goodell B."/>
            <person name="Henrissat B."/>
            <person name="Ihrmark K."/>
            <person name="Kauserud H."/>
            <person name="Kohler A."/>
            <person name="LaButti K."/>
            <person name="Lapidus A."/>
            <person name="Lavin J.L."/>
            <person name="Lee Y.-H."/>
            <person name="Lindquist E."/>
            <person name="Lilly W."/>
            <person name="Lucas S."/>
            <person name="Morin E."/>
            <person name="Murat C."/>
            <person name="Oguiza J.A."/>
            <person name="Park J."/>
            <person name="Pisabarro A.G."/>
            <person name="Riley R."/>
            <person name="Rosling A."/>
            <person name="Salamov A."/>
            <person name="Schmidt O."/>
            <person name="Schmutz J."/>
            <person name="Skrede I."/>
            <person name="Stenlid J."/>
            <person name="Wiebenga A."/>
            <person name="Xie X."/>
            <person name="Kuees U."/>
            <person name="Hibbett D.S."/>
            <person name="Hoffmeister D."/>
            <person name="Hoegberg N."/>
            <person name="Martin F."/>
            <person name="Grigoriev I.V."/>
            <person name="Watkinson S.C."/>
        </authorList>
    </citation>
    <scope>NUCLEOTIDE SEQUENCE [LARGE SCALE GENOMIC DNA]</scope>
    <source>
        <strain evidence="3">strain S7.3</strain>
    </source>
</reference>
<dbReference type="AlphaFoldDB" id="F8QBI1"/>
<feature type="compositionally biased region" description="Basic and acidic residues" evidence="1">
    <location>
        <begin position="1"/>
        <end position="10"/>
    </location>
</feature>
<accession>F8QBI1</accession>
<feature type="compositionally biased region" description="Low complexity" evidence="1">
    <location>
        <begin position="82"/>
        <end position="91"/>
    </location>
</feature>
<dbReference type="InParanoid" id="F8QBI1"/>
<evidence type="ECO:0000313" key="2">
    <source>
        <dbReference type="EMBL" id="EGN94567.1"/>
    </source>
</evidence>
<name>F8QBI1_SERL3</name>
<feature type="region of interest" description="Disordered" evidence="1">
    <location>
        <begin position="1"/>
        <end position="202"/>
    </location>
</feature>
<proteinExistence type="predicted"/>
<protein>
    <submittedName>
        <fullName evidence="2">Uncharacterized protein</fullName>
    </submittedName>
</protein>
<evidence type="ECO:0000313" key="3">
    <source>
        <dbReference type="Proteomes" id="UP000008063"/>
    </source>
</evidence>
<feature type="compositionally biased region" description="Acidic residues" evidence="1">
    <location>
        <begin position="123"/>
        <end position="133"/>
    </location>
</feature>
<dbReference type="Proteomes" id="UP000008063">
    <property type="component" value="Unassembled WGS sequence"/>
</dbReference>
<feature type="compositionally biased region" description="Acidic residues" evidence="1">
    <location>
        <begin position="150"/>
        <end position="159"/>
    </location>
</feature>
<gene>
    <name evidence="2" type="ORF">SERLA73DRAFT_188537</name>
</gene>
<dbReference type="EMBL" id="GL945488">
    <property type="protein sequence ID" value="EGN94567.1"/>
    <property type="molecule type" value="Genomic_DNA"/>
</dbReference>
<dbReference type="HOGENOM" id="CLU_117310_0_0_1"/>
<sequence length="202" mass="22432">MRETQIRNESRASPARPSHTSVPSHLRPNSLQIPNTHSYSQSHPRSSPHSQAHSPMPSPSRHSQSHTHTPLLKEDAVDLVVPSPSHSPHSPLVAPRSPYGREREGDGLTRVYGRTTDSHPEENEPDDEAEEENVTERHIQVPRFVVSSSTDDDDDEDGEGQVGQANEEDMPHVTRTQTTPSFARLDGFVDTSGAYDEENPWA</sequence>
<organism evidence="3">
    <name type="scientific">Serpula lacrymans var. lacrymans (strain S7.3)</name>
    <name type="common">Dry rot fungus</name>
    <dbReference type="NCBI Taxonomy" id="936435"/>
    <lineage>
        <taxon>Eukaryota</taxon>
        <taxon>Fungi</taxon>
        <taxon>Dikarya</taxon>
        <taxon>Basidiomycota</taxon>
        <taxon>Agaricomycotina</taxon>
        <taxon>Agaricomycetes</taxon>
        <taxon>Agaricomycetidae</taxon>
        <taxon>Boletales</taxon>
        <taxon>Coniophorineae</taxon>
        <taxon>Serpulaceae</taxon>
        <taxon>Serpula</taxon>
    </lineage>
</organism>